<protein>
    <submittedName>
        <fullName evidence="2">Major structural phage protein</fullName>
    </submittedName>
</protein>
<dbReference type="EMBL" id="AP011112">
    <property type="protein sequence ID" value="BAI69373.1"/>
    <property type="molecule type" value="Genomic_DNA"/>
</dbReference>
<evidence type="ECO:0000259" key="1">
    <source>
        <dbReference type="Pfam" id="PF19307"/>
    </source>
</evidence>
<feature type="domain" description="Type 2A encapsulin shell protein SrpI-like" evidence="1">
    <location>
        <begin position="137"/>
        <end position="244"/>
    </location>
</feature>
<dbReference type="OrthoDB" id="3514784at2"/>
<dbReference type="KEGG" id="hte:Hydth_0912"/>
<dbReference type="InterPro" id="IPR048813">
    <property type="entry name" value="GP7-like"/>
</dbReference>
<sequence>MSVLKVLAGRLSAETTERAVIEYMADKDELFALLPFTKSQTNIYSWYRTGDVPTASVVDPYGTIPEVDVSGTVMQNRVSMIAADVVVYNFEATAVEQLVDRVLEKTLAASEAITRAFKRLFITGNSANPNEFDGLDRFVDASMIVDAGSGGAPISFQLLDQLLEKFPAGAEPTAIIVHPRTYLSIKALLRTLYVNPEQVMLPNFGRPVMAYNGIPILRNEYIPITNNLTSVYAVRLGQTAVHGVYMGDNAGVVIEEVGKVQDKDARKWRLKWYVSMASKNKWDVAKITNINN</sequence>
<dbReference type="InterPro" id="IPR045641">
    <property type="entry name" value="SrpI-like"/>
</dbReference>
<dbReference type="NCBIfam" id="NF045672">
    <property type="entry name" value="MCP_gp7_epsi_15"/>
    <property type="match status" value="1"/>
</dbReference>
<dbReference type="KEGG" id="hth:HTH_0914"/>
<keyword evidence="3" id="KW-1185">Reference proteome</keyword>
<dbReference type="eggNOG" id="ENOG502Z9G2">
    <property type="taxonomic scope" value="Bacteria"/>
</dbReference>
<dbReference type="Proteomes" id="UP000002574">
    <property type="component" value="Chromosome"/>
</dbReference>
<dbReference type="AlphaFoldDB" id="D3DHS1"/>
<organism evidence="2 3">
    <name type="scientific">Hydrogenobacter thermophilus (strain DSM 6534 / IAM 12695 / TK-6)</name>
    <dbReference type="NCBI Taxonomy" id="608538"/>
    <lineage>
        <taxon>Bacteria</taxon>
        <taxon>Pseudomonadati</taxon>
        <taxon>Aquificota</taxon>
        <taxon>Aquificia</taxon>
        <taxon>Aquificales</taxon>
        <taxon>Aquificaceae</taxon>
        <taxon>Hydrogenobacter</taxon>
    </lineage>
</organism>
<proteinExistence type="predicted"/>
<accession>D3DHS1</accession>
<reference evidence="2 3" key="1">
    <citation type="journal article" date="2010" name="J. Bacteriol.">
        <title>Complete genome sequence of the thermophilic, obligately chemolithoautotrophic hydrogen-oxidizing bacterium Hydrogenobacter thermophilus TK-6.</title>
        <authorList>
            <person name="Arai H."/>
            <person name="Kanbe H."/>
            <person name="Ishii M."/>
            <person name="Igarashi Y."/>
        </authorList>
    </citation>
    <scope>NUCLEOTIDE SEQUENCE [LARGE SCALE GENOMIC DNA]</scope>
    <source>
        <strain evidence="3">DSM 6534 / IAM 12695 / TK-6 [Tokyo]</strain>
    </source>
</reference>
<gene>
    <name evidence="2" type="ordered locus">HTH_0914</name>
</gene>
<evidence type="ECO:0000313" key="2">
    <source>
        <dbReference type="EMBL" id="BAI69373.1"/>
    </source>
</evidence>
<evidence type="ECO:0000313" key="3">
    <source>
        <dbReference type="Proteomes" id="UP000002574"/>
    </source>
</evidence>
<dbReference type="SUPFAM" id="SSF56563">
    <property type="entry name" value="Major capsid protein gp5"/>
    <property type="match status" value="1"/>
</dbReference>
<dbReference type="STRING" id="608538.HTH_0914"/>
<dbReference type="Pfam" id="PF19307">
    <property type="entry name" value="SrpI-like"/>
    <property type="match status" value="1"/>
</dbReference>
<name>D3DHS1_HYDTT</name>
<dbReference type="RefSeq" id="WP_012963553.1">
    <property type="nucleotide sequence ID" value="NC_013799.1"/>
</dbReference>